<dbReference type="PANTHER" id="PTHR33401:SF19">
    <property type="entry name" value="(RAPE) HYPOTHETICAL PROTEIN"/>
    <property type="match status" value="1"/>
</dbReference>
<dbReference type="OrthoDB" id="1921202at2759"/>
<evidence type="ECO:0000256" key="1">
    <source>
        <dbReference type="SAM" id="MobiDB-lite"/>
    </source>
</evidence>
<name>A0A835TFC1_9ROSI</name>
<accession>A0A835TFC1</accession>
<proteinExistence type="predicted"/>
<feature type="region of interest" description="Disordered" evidence="1">
    <location>
        <begin position="62"/>
        <end position="81"/>
    </location>
</feature>
<evidence type="ECO:0000313" key="2">
    <source>
        <dbReference type="EMBL" id="KAF9686519.1"/>
    </source>
</evidence>
<protein>
    <submittedName>
        <fullName evidence="2">Uncharacterized protein</fullName>
    </submittedName>
</protein>
<comment type="caution">
    <text evidence="2">The sequence shown here is derived from an EMBL/GenBank/DDBJ whole genome shotgun (WGS) entry which is preliminary data.</text>
</comment>
<dbReference type="AlphaFoldDB" id="A0A835TFC1"/>
<dbReference type="PANTHER" id="PTHR33401">
    <property type="entry name" value="LIGHT-HARVESTING COMPLEX-LIKE PROTEIN OHP2, CHLOROPLASTIC"/>
    <property type="match status" value="1"/>
</dbReference>
<gene>
    <name evidence="2" type="ORF">SADUNF_Sadunf03G0167000</name>
</gene>
<evidence type="ECO:0000313" key="3">
    <source>
        <dbReference type="Proteomes" id="UP000657918"/>
    </source>
</evidence>
<organism evidence="2 3">
    <name type="scientific">Salix dunnii</name>
    <dbReference type="NCBI Taxonomy" id="1413687"/>
    <lineage>
        <taxon>Eukaryota</taxon>
        <taxon>Viridiplantae</taxon>
        <taxon>Streptophyta</taxon>
        <taxon>Embryophyta</taxon>
        <taxon>Tracheophyta</taxon>
        <taxon>Spermatophyta</taxon>
        <taxon>Magnoliopsida</taxon>
        <taxon>eudicotyledons</taxon>
        <taxon>Gunneridae</taxon>
        <taxon>Pentapetalae</taxon>
        <taxon>rosids</taxon>
        <taxon>fabids</taxon>
        <taxon>Malpighiales</taxon>
        <taxon>Salicaceae</taxon>
        <taxon>Saliceae</taxon>
        <taxon>Salix</taxon>
    </lineage>
</organism>
<keyword evidence="3" id="KW-1185">Reference proteome</keyword>
<dbReference type="Proteomes" id="UP000657918">
    <property type="component" value="Unassembled WGS sequence"/>
</dbReference>
<dbReference type="EMBL" id="JADGMS010000003">
    <property type="protein sequence ID" value="KAF9686519.1"/>
    <property type="molecule type" value="Genomic_DNA"/>
</dbReference>
<sequence>MRVLFGKIHCPSFICFCKPSPSIYTPRPLKLENSPHVPATAVLSVADASSNDNHVLGDSTEVREGSVGVNGKQPESHNSLKSSLKTAAFDSKEVDKKKVQWIDFLGKELVEIREFESSPLAGVDEIWDGMIDMHTKITGVGCCAKKLLLGKGREDPS</sequence>
<reference evidence="2 3" key="1">
    <citation type="submission" date="2020-10" db="EMBL/GenBank/DDBJ databases">
        <title>Plant Genome Project.</title>
        <authorList>
            <person name="Zhang R.-G."/>
        </authorList>
    </citation>
    <scope>NUCLEOTIDE SEQUENCE [LARGE SCALE GENOMIC DNA]</scope>
    <source>
        <strain evidence="2">FAFU-HL-1</strain>
        <tissue evidence="2">Leaf</tissue>
    </source>
</reference>